<evidence type="ECO:0000256" key="4">
    <source>
        <dbReference type="ARBA" id="ARBA00023159"/>
    </source>
</evidence>
<comment type="similarity">
    <text evidence="2 7">Belongs to the Mediator complex subunit 1 family.</text>
</comment>
<gene>
    <name evidence="9" type="ORF">DEBURN_LOCUS19</name>
</gene>
<keyword evidence="3 7" id="KW-0805">Transcription regulation</keyword>
<organism evidence="9 10">
    <name type="scientific">Diversispora eburnea</name>
    <dbReference type="NCBI Taxonomy" id="1213867"/>
    <lineage>
        <taxon>Eukaryota</taxon>
        <taxon>Fungi</taxon>
        <taxon>Fungi incertae sedis</taxon>
        <taxon>Mucoromycota</taxon>
        <taxon>Glomeromycotina</taxon>
        <taxon>Glomeromycetes</taxon>
        <taxon>Diversisporales</taxon>
        <taxon>Diversisporaceae</taxon>
        <taxon>Diversispora</taxon>
    </lineage>
</organism>
<accession>A0A9N8YLR0</accession>
<comment type="subcellular location">
    <subcellularLocation>
        <location evidence="1 7">Nucleus</location>
    </subcellularLocation>
</comment>
<evidence type="ECO:0000256" key="1">
    <source>
        <dbReference type="ARBA" id="ARBA00004123"/>
    </source>
</evidence>
<dbReference type="GO" id="GO:0016592">
    <property type="term" value="C:mediator complex"/>
    <property type="evidence" value="ECO:0007669"/>
    <property type="project" value="InterPro"/>
</dbReference>
<dbReference type="InterPro" id="IPR019680">
    <property type="entry name" value="Mediator_Med1"/>
</dbReference>
<comment type="function">
    <text evidence="7">Component of the Mediator complex, a coactivator involved in the regulated transcription of nearly all RNA polymerase II-dependent genes. Mediator functions as a bridge to convey information from gene-specific regulatory proteins to the basal RNA polymerase II transcription machinery. Mediator is recruited to promoters by direct interactions with regulatory proteins and serves as a scaffold for the assembly of a functional preinitiation complex with RNA polymerase II and the general transcription factors.</text>
</comment>
<protein>
    <recommendedName>
        <fullName evidence="7">Mediator of RNA polymerase II transcription subunit 1</fullName>
    </recommendedName>
    <alternativeName>
        <fullName evidence="7">Mediator complex subunit 1</fullName>
    </alternativeName>
</protein>
<dbReference type="GO" id="GO:0003712">
    <property type="term" value="F:transcription coregulator activity"/>
    <property type="evidence" value="ECO:0007669"/>
    <property type="project" value="InterPro"/>
</dbReference>
<dbReference type="Proteomes" id="UP000789706">
    <property type="component" value="Unassembled WGS sequence"/>
</dbReference>
<evidence type="ECO:0000256" key="5">
    <source>
        <dbReference type="ARBA" id="ARBA00023163"/>
    </source>
</evidence>
<sequence length="324" mass="37433">MTEDSKKILTLVRELRELIKNAQVQWGIPIKKPALTSDKSQILVANAVHPLGPVDIGLHTEFSRKIEAIRSILTHFRTTTLQEFSQTNVSGTEQLVKKYFSLLKDESNQMILLSEVQENIKICKSLVLDACENNPETFKFLIPQIINFGKQLGLRIYDNIKLHGTSFTMIGPRIVFDIDNLLSQQLSDFKKFELFKKNLKVLVTLDNLSKTNVHSSVDCFLCMKCITNDIKLIYEREYSASENDITKILLDGHGIPSFNMEKVGPSIAYWAPRYRIIETDWNLVRDEFMGKESRSIQMFLPPERNQYLLNENDDEFELLQRLEL</sequence>
<keyword evidence="6 7" id="KW-0539">Nucleus</keyword>
<keyword evidence="5 7" id="KW-0804">Transcription</keyword>
<feature type="domain" description="Mediator complex subunit Med1" evidence="8">
    <location>
        <begin position="182"/>
        <end position="318"/>
    </location>
</feature>
<evidence type="ECO:0000256" key="6">
    <source>
        <dbReference type="ARBA" id="ARBA00023242"/>
    </source>
</evidence>
<dbReference type="AlphaFoldDB" id="A0A9N8YLR0"/>
<evidence type="ECO:0000313" key="9">
    <source>
        <dbReference type="EMBL" id="CAG8432691.1"/>
    </source>
</evidence>
<dbReference type="Pfam" id="PF10744">
    <property type="entry name" value="Med1"/>
    <property type="match status" value="1"/>
</dbReference>
<evidence type="ECO:0000256" key="2">
    <source>
        <dbReference type="ARBA" id="ARBA00006210"/>
    </source>
</evidence>
<comment type="caution">
    <text evidence="9">The sequence shown here is derived from an EMBL/GenBank/DDBJ whole genome shotgun (WGS) entry which is preliminary data.</text>
</comment>
<evidence type="ECO:0000259" key="8">
    <source>
        <dbReference type="Pfam" id="PF10744"/>
    </source>
</evidence>
<dbReference type="GO" id="GO:0045944">
    <property type="term" value="P:positive regulation of transcription by RNA polymerase II"/>
    <property type="evidence" value="ECO:0007669"/>
    <property type="project" value="UniProtKB-ARBA"/>
</dbReference>
<dbReference type="EMBL" id="CAJVPK010000001">
    <property type="protein sequence ID" value="CAG8432691.1"/>
    <property type="molecule type" value="Genomic_DNA"/>
</dbReference>
<keyword evidence="10" id="KW-1185">Reference proteome</keyword>
<evidence type="ECO:0000256" key="7">
    <source>
        <dbReference type="RuleBase" id="RU364059"/>
    </source>
</evidence>
<name>A0A9N8YLR0_9GLOM</name>
<keyword evidence="4 7" id="KW-0010">Activator</keyword>
<reference evidence="9" key="1">
    <citation type="submission" date="2021-06" db="EMBL/GenBank/DDBJ databases">
        <authorList>
            <person name="Kallberg Y."/>
            <person name="Tangrot J."/>
            <person name="Rosling A."/>
        </authorList>
    </citation>
    <scope>NUCLEOTIDE SEQUENCE</scope>
    <source>
        <strain evidence="9">AZ414A</strain>
    </source>
</reference>
<proteinExistence type="inferred from homology"/>
<dbReference type="OrthoDB" id="2281547at2759"/>
<evidence type="ECO:0000256" key="3">
    <source>
        <dbReference type="ARBA" id="ARBA00023015"/>
    </source>
</evidence>
<evidence type="ECO:0000313" key="10">
    <source>
        <dbReference type="Proteomes" id="UP000789706"/>
    </source>
</evidence>